<evidence type="ECO:0008006" key="3">
    <source>
        <dbReference type="Google" id="ProtNLM"/>
    </source>
</evidence>
<gene>
    <name evidence="1" type="ORF">H3H39_01500</name>
</gene>
<comment type="caution">
    <text evidence="1">The sequence shown here is derived from an EMBL/GenBank/DDBJ whole genome shotgun (WGS) entry which is preliminary data.</text>
</comment>
<sequence>MRTFTDFSKKDPVAQKLVDELHTIQNNPPKYRDQMLQIGRHLGAGIVSKLEKSDTLDICVVCTVEDADFLGRGLIEELEKDGFGERVHFVCLWNDKIRQDGVSLSPIGRQYKEDFNTKDSIFIMVKSIISGACVVKTNLTRVVSFAQPSRIIVASPVMLLGAEQRLAKEFPLDISSKFEYVHFVTDTEKDKDGENVLPGIGGSLYELLGLGNQHEKNRYVPAIVKERRKKFYTEAASA</sequence>
<name>A0A7W2IIZ4_9BURK</name>
<dbReference type="Proteomes" id="UP000573499">
    <property type="component" value="Unassembled WGS sequence"/>
</dbReference>
<dbReference type="RefSeq" id="WP_182151489.1">
    <property type="nucleotide sequence ID" value="NZ_JACEZU010000001.1"/>
</dbReference>
<reference evidence="1 2" key="1">
    <citation type="submission" date="2020-07" db="EMBL/GenBank/DDBJ databases">
        <title>Novel species isolated from subtropical streams in China.</title>
        <authorList>
            <person name="Lu H."/>
        </authorList>
    </citation>
    <scope>NUCLEOTIDE SEQUENCE [LARGE SCALE GENOMIC DNA]</scope>
    <source>
        <strain evidence="1 2">LX47W</strain>
    </source>
</reference>
<organism evidence="1 2">
    <name type="scientific">Rugamonas apoptosis</name>
    <dbReference type="NCBI Taxonomy" id="2758570"/>
    <lineage>
        <taxon>Bacteria</taxon>
        <taxon>Pseudomonadati</taxon>
        <taxon>Pseudomonadota</taxon>
        <taxon>Betaproteobacteria</taxon>
        <taxon>Burkholderiales</taxon>
        <taxon>Oxalobacteraceae</taxon>
        <taxon>Telluria group</taxon>
        <taxon>Rugamonas</taxon>
    </lineage>
</organism>
<dbReference type="AlphaFoldDB" id="A0A7W2IIZ4"/>
<protein>
    <recommendedName>
        <fullName evidence="3">Uracil phosphoribosyltransferase</fullName>
    </recommendedName>
</protein>
<keyword evidence="2" id="KW-1185">Reference proteome</keyword>
<accession>A0A7W2IIZ4</accession>
<evidence type="ECO:0000313" key="1">
    <source>
        <dbReference type="EMBL" id="MBA5685726.1"/>
    </source>
</evidence>
<dbReference type="EMBL" id="JACEZU010000001">
    <property type="protein sequence ID" value="MBA5685726.1"/>
    <property type="molecule type" value="Genomic_DNA"/>
</dbReference>
<evidence type="ECO:0000313" key="2">
    <source>
        <dbReference type="Proteomes" id="UP000573499"/>
    </source>
</evidence>
<proteinExistence type="predicted"/>